<organism evidence="1 2">
    <name type="scientific">Ciona intestinalis</name>
    <name type="common">Transparent sea squirt</name>
    <name type="synonym">Ascidia intestinalis</name>
    <dbReference type="NCBI Taxonomy" id="7719"/>
    <lineage>
        <taxon>Eukaryota</taxon>
        <taxon>Metazoa</taxon>
        <taxon>Chordata</taxon>
        <taxon>Tunicata</taxon>
        <taxon>Ascidiacea</taxon>
        <taxon>Phlebobranchia</taxon>
        <taxon>Cionidae</taxon>
        <taxon>Ciona</taxon>
    </lineage>
</organism>
<dbReference type="Proteomes" id="UP000008144">
    <property type="component" value="Chromosome 2"/>
</dbReference>
<sequence length="111" mass="11748">MVVWSITPFTSKENTLSIGVTSSAVKGSSFSCPSVLCKETSALSSALRKKVVCSLPRTQSKILASGHEMGSVINISAYTRGDKVDPIARPYRVHKACGTTSPNIKTAVTDT</sequence>
<reference evidence="1" key="4">
    <citation type="submission" date="2025-09" db="UniProtKB">
        <authorList>
            <consortium name="Ensembl"/>
        </authorList>
    </citation>
    <scope>IDENTIFICATION</scope>
</reference>
<accession>H2XNQ8</accession>
<dbReference type="HOGENOM" id="CLU_2164020_0_0_1"/>
<evidence type="ECO:0000313" key="1">
    <source>
        <dbReference type="Ensembl" id="ENSCINP00000031291.1"/>
    </source>
</evidence>
<name>H2XNQ8_CIOIN</name>
<keyword evidence="2" id="KW-1185">Reference proteome</keyword>
<reference evidence="1" key="2">
    <citation type="journal article" date="2008" name="Genome Biol.">
        <title>Improved genome assembly and evidence-based global gene model set for the chordate Ciona intestinalis: new insight into intron and operon populations.</title>
        <authorList>
            <person name="Satou Y."/>
            <person name="Mineta K."/>
            <person name="Ogasawara M."/>
            <person name="Sasakura Y."/>
            <person name="Shoguchi E."/>
            <person name="Ueno K."/>
            <person name="Yamada L."/>
            <person name="Matsumoto J."/>
            <person name="Wasserscheid J."/>
            <person name="Dewar K."/>
            <person name="Wiley G.B."/>
            <person name="Macmil S.L."/>
            <person name="Roe B.A."/>
            <person name="Zeller R.W."/>
            <person name="Hastings K.E."/>
            <person name="Lemaire P."/>
            <person name="Lindquist E."/>
            <person name="Endo T."/>
            <person name="Hotta K."/>
            <person name="Inaba K."/>
        </authorList>
    </citation>
    <scope>NUCLEOTIDE SEQUENCE [LARGE SCALE GENOMIC DNA]</scope>
    <source>
        <strain evidence="1">wild type</strain>
    </source>
</reference>
<dbReference type="InParanoid" id="H2XNQ8"/>
<dbReference type="AlphaFoldDB" id="H2XNQ8"/>
<dbReference type="Ensembl" id="ENSCINT00000031297.1">
    <property type="protein sequence ID" value="ENSCINP00000031291.1"/>
    <property type="gene ID" value="ENSCING00000020784.1"/>
</dbReference>
<evidence type="ECO:0000313" key="2">
    <source>
        <dbReference type="Proteomes" id="UP000008144"/>
    </source>
</evidence>
<protein>
    <submittedName>
        <fullName evidence="1">Uncharacterized protein</fullName>
    </submittedName>
</protein>
<reference evidence="2" key="1">
    <citation type="journal article" date="2002" name="Science">
        <title>The draft genome of Ciona intestinalis: insights into chordate and vertebrate origins.</title>
        <authorList>
            <person name="Dehal P."/>
            <person name="Satou Y."/>
            <person name="Campbell R.K."/>
            <person name="Chapman J."/>
            <person name="Degnan B."/>
            <person name="De Tomaso A."/>
            <person name="Davidson B."/>
            <person name="Di Gregorio A."/>
            <person name="Gelpke M."/>
            <person name="Goodstein D.M."/>
            <person name="Harafuji N."/>
            <person name="Hastings K.E."/>
            <person name="Ho I."/>
            <person name="Hotta K."/>
            <person name="Huang W."/>
            <person name="Kawashima T."/>
            <person name="Lemaire P."/>
            <person name="Martinez D."/>
            <person name="Meinertzhagen I.A."/>
            <person name="Necula S."/>
            <person name="Nonaka M."/>
            <person name="Putnam N."/>
            <person name="Rash S."/>
            <person name="Saiga H."/>
            <person name="Satake M."/>
            <person name="Terry A."/>
            <person name="Yamada L."/>
            <person name="Wang H.G."/>
            <person name="Awazu S."/>
            <person name="Azumi K."/>
            <person name="Boore J."/>
            <person name="Branno M."/>
            <person name="Chin-Bow S."/>
            <person name="DeSantis R."/>
            <person name="Doyle S."/>
            <person name="Francino P."/>
            <person name="Keys D.N."/>
            <person name="Haga S."/>
            <person name="Hayashi H."/>
            <person name="Hino K."/>
            <person name="Imai K.S."/>
            <person name="Inaba K."/>
            <person name="Kano S."/>
            <person name="Kobayashi K."/>
            <person name="Kobayashi M."/>
            <person name="Lee B.I."/>
            <person name="Makabe K.W."/>
            <person name="Manohar C."/>
            <person name="Matassi G."/>
            <person name="Medina M."/>
            <person name="Mochizuki Y."/>
            <person name="Mount S."/>
            <person name="Morishita T."/>
            <person name="Miura S."/>
            <person name="Nakayama A."/>
            <person name="Nishizaka S."/>
            <person name="Nomoto H."/>
            <person name="Ohta F."/>
            <person name="Oishi K."/>
            <person name="Rigoutsos I."/>
            <person name="Sano M."/>
            <person name="Sasaki A."/>
            <person name="Sasakura Y."/>
            <person name="Shoguchi E."/>
            <person name="Shin-i T."/>
            <person name="Spagnuolo A."/>
            <person name="Stainier D."/>
            <person name="Suzuki M.M."/>
            <person name="Tassy O."/>
            <person name="Takatori N."/>
            <person name="Tokuoka M."/>
            <person name="Yagi K."/>
            <person name="Yoshizaki F."/>
            <person name="Wada S."/>
            <person name="Zhang C."/>
            <person name="Hyatt P.D."/>
            <person name="Larimer F."/>
            <person name="Detter C."/>
            <person name="Doggett N."/>
            <person name="Glavina T."/>
            <person name="Hawkins T."/>
            <person name="Richardson P."/>
            <person name="Lucas S."/>
            <person name="Kohara Y."/>
            <person name="Levine M."/>
            <person name="Satoh N."/>
            <person name="Rokhsar D.S."/>
        </authorList>
    </citation>
    <scope>NUCLEOTIDE SEQUENCE [LARGE SCALE GENOMIC DNA]</scope>
</reference>
<dbReference type="EMBL" id="EAAA01001393">
    <property type="status" value="NOT_ANNOTATED_CDS"/>
    <property type="molecule type" value="Genomic_DNA"/>
</dbReference>
<proteinExistence type="predicted"/>
<reference evidence="1" key="3">
    <citation type="submission" date="2025-08" db="UniProtKB">
        <authorList>
            <consortium name="Ensembl"/>
        </authorList>
    </citation>
    <scope>IDENTIFICATION</scope>
</reference>